<evidence type="ECO:0008006" key="3">
    <source>
        <dbReference type="Google" id="ProtNLM"/>
    </source>
</evidence>
<keyword evidence="2" id="KW-1185">Reference proteome</keyword>
<dbReference type="Ensembl" id="ENSLLET00000045226.1">
    <property type="protein sequence ID" value="ENSLLEP00000043491.1"/>
    <property type="gene ID" value="ENSLLEG00000027640.1"/>
</dbReference>
<reference evidence="1" key="1">
    <citation type="submission" date="2025-08" db="UniProtKB">
        <authorList>
            <consortium name="Ensembl"/>
        </authorList>
    </citation>
    <scope>IDENTIFICATION</scope>
</reference>
<sequence>MESFRMFCDGSHRIASLADFLGDRLQESLSEAVYKKAAIDTVDEMKCNITAFNGNRSKLEFHLMKSLAEKEEFQSLITYINQPKAAFEIFIKECVDQYYMDKSRSIYKALKINLDQFTKLIHSAIKKSSSITIGRHGDVSSWLDTFCSELSAHLTLSHSDFKGVKYQNIKDIDFLKEAMTKALETVEENLKCDFSTCDVSNIKARPYEILYEQLAGCWETCPLCKAVCTNTVPGHKEDHSVKFHRSQGISGWRFSKTEYLVTGVCSSYVASDKCFKLNDKDRYPYREYRTAGPPYSKWSITPDLSSLNYWKWVVCRFQSDFEKHYKKKFAFINLTLKLTILIDINMKKQ</sequence>
<protein>
    <recommendedName>
        <fullName evidence="3">Interferon-induced very large GTPase 1</fullName>
    </recommendedName>
</protein>
<name>A0A8C5QV61_9ANUR</name>
<accession>A0A8C5QV61</accession>
<reference evidence="1" key="2">
    <citation type="submission" date="2025-09" db="UniProtKB">
        <authorList>
            <consortium name="Ensembl"/>
        </authorList>
    </citation>
    <scope>IDENTIFICATION</scope>
</reference>
<proteinExistence type="predicted"/>
<organism evidence="1 2">
    <name type="scientific">Leptobrachium leishanense</name>
    <name type="common">Leishan spiny toad</name>
    <dbReference type="NCBI Taxonomy" id="445787"/>
    <lineage>
        <taxon>Eukaryota</taxon>
        <taxon>Metazoa</taxon>
        <taxon>Chordata</taxon>
        <taxon>Craniata</taxon>
        <taxon>Vertebrata</taxon>
        <taxon>Euteleostomi</taxon>
        <taxon>Amphibia</taxon>
        <taxon>Batrachia</taxon>
        <taxon>Anura</taxon>
        <taxon>Pelobatoidea</taxon>
        <taxon>Megophryidae</taxon>
        <taxon>Leptobrachium</taxon>
    </lineage>
</organism>
<dbReference type="PANTHER" id="PTHR22796">
    <property type="entry name" value="URG4-RELATED"/>
    <property type="match status" value="1"/>
</dbReference>
<dbReference type="Proteomes" id="UP000694569">
    <property type="component" value="Unplaced"/>
</dbReference>
<dbReference type="AlphaFoldDB" id="A0A8C5QV61"/>
<evidence type="ECO:0000313" key="2">
    <source>
        <dbReference type="Proteomes" id="UP000694569"/>
    </source>
</evidence>
<dbReference type="PANTHER" id="PTHR22796:SF6">
    <property type="entry name" value="INTERFERON-INDUCED VERY LARGE GTPASE 1-RELATED"/>
    <property type="match status" value="1"/>
</dbReference>
<evidence type="ECO:0000313" key="1">
    <source>
        <dbReference type="Ensembl" id="ENSLLEP00000043491.1"/>
    </source>
</evidence>
<dbReference type="GeneTree" id="ENSGT00940000154393"/>
<dbReference type="OrthoDB" id="1597724at2759"/>